<dbReference type="SUPFAM" id="SSF56784">
    <property type="entry name" value="HAD-like"/>
    <property type="match status" value="1"/>
</dbReference>
<dbReference type="CDD" id="cd03788">
    <property type="entry name" value="GT20_TPS"/>
    <property type="match status" value="1"/>
</dbReference>
<dbReference type="Gene3D" id="3.40.50.1000">
    <property type="entry name" value="HAD superfamily/HAD-like"/>
    <property type="match status" value="1"/>
</dbReference>
<dbReference type="Gene3D" id="3.30.70.1020">
    <property type="entry name" value="Trehalose-6-phosphate phosphatase related protein, domain 2"/>
    <property type="match status" value="1"/>
</dbReference>
<dbReference type="InterPro" id="IPR001830">
    <property type="entry name" value="Glyco_trans_20"/>
</dbReference>
<name>A0A1F5US72_FRAXR</name>
<evidence type="ECO:0000256" key="6">
    <source>
        <dbReference type="ARBA" id="ARBA00048039"/>
    </source>
</evidence>
<dbReference type="Proteomes" id="UP000179157">
    <property type="component" value="Unassembled WGS sequence"/>
</dbReference>
<dbReference type="NCBIfam" id="TIGR02400">
    <property type="entry name" value="trehalose_OtsA"/>
    <property type="match status" value="1"/>
</dbReference>
<dbReference type="Pfam" id="PF00982">
    <property type="entry name" value="Glyco_transf_20"/>
    <property type="match status" value="1"/>
</dbReference>
<reference evidence="8 9" key="1">
    <citation type="journal article" date="2016" name="Nat. Commun.">
        <title>Thousands of microbial genomes shed light on interconnected biogeochemical processes in an aquifer system.</title>
        <authorList>
            <person name="Anantharaman K."/>
            <person name="Brown C.T."/>
            <person name="Hug L.A."/>
            <person name="Sharon I."/>
            <person name="Castelle C.J."/>
            <person name="Probst A.J."/>
            <person name="Thomas B.C."/>
            <person name="Singh A."/>
            <person name="Wilkins M.J."/>
            <person name="Karaoz U."/>
            <person name="Brodie E.L."/>
            <person name="Williams K.H."/>
            <person name="Hubbard S.S."/>
            <person name="Banfield J.F."/>
        </authorList>
    </citation>
    <scope>NUCLEOTIDE SEQUENCE [LARGE SCALE GENOMIC DNA]</scope>
    <source>
        <strain evidence="9">RBG_16_55_9</strain>
    </source>
</reference>
<dbReference type="InterPro" id="IPR036412">
    <property type="entry name" value="HAD-like_sf"/>
</dbReference>
<dbReference type="STRING" id="1817864.A2Z21_01055"/>
<dbReference type="SUPFAM" id="SSF53756">
    <property type="entry name" value="UDP-Glycosyltransferase/glycogen phosphorylase"/>
    <property type="match status" value="1"/>
</dbReference>
<dbReference type="AlphaFoldDB" id="A0A1F5US72"/>
<dbReference type="PANTHER" id="PTHR10788">
    <property type="entry name" value="TREHALOSE-6-PHOSPHATE SYNTHASE"/>
    <property type="match status" value="1"/>
</dbReference>
<dbReference type="Pfam" id="PF02358">
    <property type="entry name" value="Trehalose_PPase"/>
    <property type="match status" value="1"/>
</dbReference>
<sequence>MKQVSSPNRRTSERLIIVANRLPVSLEKKGSKLGFRPSTGGLATGLGAFYKKYEAVWIGWPGDVPRKRRKEVENRLISEFQCYPVFLPVNLAKPYYEGFANNTLWPLFHSFPAYAEYSTSEWEAYQEVNSRFCERIAKVADPNAVIWVHDYHLMLLPKYIRERMPEASIGFFLHIPFPSYDVLRVLPWHRQILESLLDSDLIGFHTYDYSQSFLRSVRRSLGYDHNLGQIVVGQRVAQADVFPMGIDFRKFSRAIHDPEVKVQKKEIKARIANRKLIFSVSRLDYTKGILQSLRAIEEFFQRSPQWHGKVVYVLVIVPSREIVAQYAQQKREIDELVGRINSTWGTLKWMPVRYLYRHLDFHELAALYAAADVALIIPLRDGMNLIAKEYLAARRDKKGALILSDTAGAAKELREALIVNPNSREEIAEALRHALSLSSQEQIRRNSTMRARLQSYDLKRWVESFLQRLTESVSLSQALAVRMLDSLTQNKLMEDYSKASRRLILLDYDGTLIPLMDEPEKARPTQPLRKLLQKLSSTSGNEVILLSGRDRQTLVTWFGDLKLTLVAEHGAWIRESKAKRWKLTTSADDRWKKQIRPILQLFVDRIPGSWLEEKELSLAWHYRKADAETGMDAAKELIDNLTNLTANLDLHVLPGNKVLEVKSTRFSKGAFYLRKLAPTRWDFLLAMGDDWTDETLFSALPKDSYSIRVGFAASTARFNLKSPDDVFLLLKDLAATEIER</sequence>
<dbReference type="InterPro" id="IPR006379">
    <property type="entry name" value="HAD-SF_hydro_IIB"/>
</dbReference>
<dbReference type="Gene3D" id="3.40.50.2000">
    <property type="entry name" value="Glycogen Phosphorylase B"/>
    <property type="match status" value="2"/>
</dbReference>
<dbReference type="PANTHER" id="PTHR10788:SF106">
    <property type="entry name" value="BCDNA.GH08860"/>
    <property type="match status" value="1"/>
</dbReference>
<evidence type="ECO:0000256" key="1">
    <source>
        <dbReference type="ARBA" id="ARBA00005199"/>
    </source>
</evidence>
<dbReference type="EC" id="2.4.1.15" evidence="7"/>
<comment type="similarity">
    <text evidence="3">Belongs to the glycosyltransferase 20 family.</text>
</comment>
<dbReference type="UniPathway" id="UPA00299"/>
<dbReference type="NCBIfam" id="TIGR00685">
    <property type="entry name" value="T6PP"/>
    <property type="match status" value="1"/>
</dbReference>
<dbReference type="GO" id="GO:0003825">
    <property type="term" value="F:alpha,alpha-trehalose-phosphate synthase (UDP-forming) activity"/>
    <property type="evidence" value="ECO:0007669"/>
    <property type="project" value="UniProtKB-UniRule"/>
</dbReference>
<dbReference type="InterPro" id="IPR012766">
    <property type="entry name" value="Trehalose_OtsA"/>
</dbReference>
<proteinExistence type="inferred from homology"/>
<dbReference type="InterPro" id="IPR003337">
    <property type="entry name" value="Trehalose_PPase"/>
</dbReference>
<dbReference type="NCBIfam" id="TIGR01484">
    <property type="entry name" value="HAD-SF-IIB"/>
    <property type="match status" value="1"/>
</dbReference>
<protein>
    <recommendedName>
        <fullName evidence="7">Alpha,alpha-trehalose-phosphate synthase</fullName>
        <ecNumber evidence="7">2.4.1.15</ecNumber>
    </recommendedName>
</protein>
<evidence type="ECO:0000256" key="2">
    <source>
        <dbReference type="ARBA" id="ARBA00006330"/>
    </source>
</evidence>
<evidence type="ECO:0000256" key="4">
    <source>
        <dbReference type="ARBA" id="ARBA00022676"/>
    </source>
</evidence>
<evidence type="ECO:0000313" key="9">
    <source>
        <dbReference type="Proteomes" id="UP000179157"/>
    </source>
</evidence>
<evidence type="ECO:0000256" key="5">
    <source>
        <dbReference type="ARBA" id="ARBA00022679"/>
    </source>
</evidence>
<keyword evidence="4" id="KW-0328">Glycosyltransferase</keyword>
<evidence type="ECO:0000313" key="8">
    <source>
        <dbReference type="EMBL" id="OGF54018.1"/>
    </source>
</evidence>
<dbReference type="GO" id="GO:0004805">
    <property type="term" value="F:trehalose-phosphatase activity"/>
    <property type="evidence" value="ECO:0007669"/>
    <property type="project" value="TreeGrafter"/>
</dbReference>
<gene>
    <name evidence="8" type="ORF">A2Z21_01055</name>
</gene>
<comment type="pathway">
    <text evidence="1">Glycan biosynthesis; trehalose biosynthesis.</text>
</comment>
<dbReference type="GO" id="GO:0005829">
    <property type="term" value="C:cytosol"/>
    <property type="evidence" value="ECO:0007669"/>
    <property type="project" value="TreeGrafter"/>
</dbReference>
<comment type="similarity">
    <text evidence="2">In the C-terminal section; belongs to the trehalose phosphatase family.</text>
</comment>
<evidence type="ECO:0000256" key="7">
    <source>
        <dbReference type="NCBIfam" id="TIGR02400"/>
    </source>
</evidence>
<dbReference type="InterPro" id="IPR023214">
    <property type="entry name" value="HAD_sf"/>
</dbReference>
<keyword evidence="5" id="KW-0808">Transferase</keyword>
<dbReference type="NCBIfam" id="NF011071">
    <property type="entry name" value="PRK14501.1"/>
    <property type="match status" value="1"/>
</dbReference>
<accession>A0A1F5US72</accession>
<comment type="caution">
    <text evidence="8">The sequence shown here is derived from an EMBL/GenBank/DDBJ whole genome shotgun (WGS) entry which is preliminary data.</text>
</comment>
<dbReference type="EMBL" id="MFGX01000091">
    <property type="protein sequence ID" value="OGF54018.1"/>
    <property type="molecule type" value="Genomic_DNA"/>
</dbReference>
<dbReference type="CDD" id="cd01627">
    <property type="entry name" value="HAD_TPP"/>
    <property type="match status" value="1"/>
</dbReference>
<evidence type="ECO:0000256" key="3">
    <source>
        <dbReference type="ARBA" id="ARBA00008799"/>
    </source>
</evidence>
<comment type="catalytic activity">
    <reaction evidence="6">
        <text>D-glucose 6-phosphate + UDP-alpha-D-glucose = alpha,alpha-trehalose 6-phosphate + UDP + H(+)</text>
        <dbReference type="Rhea" id="RHEA:18889"/>
        <dbReference type="ChEBI" id="CHEBI:15378"/>
        <dbReference type="ChEBI" id="CHEBI:58223"/>
        <dbReference type="ChEBI" id="CHEBI:58429"/>
        <dbReference type="ChEBI" id="CHEBI:58885"/>
        <dbReference type="ChEBI" id="CHEBI:61548"/>
        <dbReference type="EC" id="2.4.1.15"/>
    </reaction>
</comment>
<dbReference type="GO" id="GO:0005992">
    <property type="term" value="P:trehalose biosynthetic process"/>
    <property type="evidence" value="ECO:0007669"/>
    <property type="project" value="UniProtKB-UniRule"/>
</dbReference>
<organism evidence="8 9">
    <name type="scientific">Fraserbacteria sp. (strain RBG_16_55_9)</name>
    <dbReference type="NCBI Taxonomy" id="1817864"/>
    <lineage>
        <taxon>Bacteria</taxon>
        <taxon>Candidatus Fraseribacteriota</taxon>
    </lineage>
</organism>